<evidence type="ECO:0000313" key="1">
    <source>
        <dbReference type="EMBL" id="MDZ5472190.1"/>
    </source>
</evidence>
<gene>
    <name evidence="1" type="ORF">SM124_10560</name>
</gene>
<dbReference type="InterPro" id="IPR036638">
    <property type="entry name" value="HLH_DNA-bd_sf"/>
</dbReference>
<dbReference type="InterPro" id="IPR018540">
    <property type="entry name" value="Spo0E-like"/>
</dbReference>
<dbReference type="PANTHER" id="PTHR41263">
    <property type="entry name" value="ASPARTYL-PHOSPHATE PHOSPHATASE YISI"/>
    <property type="match status" value="1"/>
</dbReference>
<dbReference type="RefSeq" id="WP_322446488.1">
    <property type="nucleotide sequence ID" value="NZ_JAXOFX010000005.1"/>
</dbReference>
<dbReference type="SUPFAM" id="SSF140500">
    <property type="entry name" value="BAS1536-like"/>
    <property type="match status" value="1"/>
</dbReference>
<accession>A0ABU5IYE8</accession>
<keyword evidence="2" id="KW-1185">Reference proteome</keyword>
<dbReference type="Proteomes" id="UP001290455">
    <property type="component" value="Unassembled WGS sequence"/>
</dbReference>
<dbReference type="InterPro" id="IPR037208">
    <property type="entry name" value="Spo0E-like_sf"/>
</dbReference>
<name>A0ABU5IYE8_9BACI</name>
<comment type="caution">
    <text evidence="1">The sequence shown here is derived from an EMBL/GenBank/DDBJ whole genome shotgun (WGS) entry which is preliminary data.</text>
</comment>
<dbReference type="PANTHER" id="PTHR41263:SF1">
    <property type="entry name" value="ASPARTYL-PHOSPHATE PHOSPHATASE YISI"/>
    <property type="match status" value="1"/>
</dbReference>
<dbReference type="Gene3D" id="4.10.280.10">
    <property type="entry name" value="Helix-loop-helix DNA-binding domain"/>
    <property type="match status" value="1"/>
</dbReference>
<evidence type="ECO:0000313" key="2">
    <source>
        <dbReference type="Proteomes" id="UP001290455"/>
    </source>
</evidence>
<reference evidence="1 2" key="1">
    <citation type="submission" date="2023-11" db="EMBL/GenBank/DDBJ databases">
        <title>Bacillus jintuensis, isolated from a mudflat on the Beibu Gulf coast.</title>
        <authorList>
            <person name="Li M."/>
        </authorList>
    </citation>
    <scope>NUCLEOTIDE SEQUENCE [LARGE SCALE GENOMIC DNA]</scope>
    <source>
        <strain evidence="1 2">31A1R</strain>
    </source>
</reference>
<sequence length="61" mass="7215">MGKSIWREIEQKRLEMISVGLTKGFTDRMTVEISQELDRLLNKISHSASSFEKNYYYTNKI</sequence>
<protein>
    <submittedName>
        <fullName evidence="1">Aspartyl-phosphate phosphatase Spo0E family protein</fullName>
    </submittedName>
</protein>
<dbReference type="Pfam" id="PF09388">
    <property type="entry name" value="SpoOE-like"/>
    <property type="match status" value="1"/>
</dbReference>
<proteinExistence type="predicted"/>
<dbReference type="EMBL" id="JAXOFX010000005">
    <property type="protein sequence ID" value="MDZ5472190.1"/>
    <property type="molecule type" value="Genomic_DNA"/>
</dbReference>
<dbReference type="InterPro" id="IPR053028">
    <property type="entry name" value="Spo0E-like_phosphatase"/>
</dbReference>
<organism evidence="1 2">
    <name type="scientific">Robertmurraya mangrovi</name>
    <dbReference type="NCBI Taxonomy" id="3098077"/>
    <lineage>
        <taxon>Bacteria</taxon>
        <taxon>Bacillati</taxon>
        <taxon>Bacillota</taxon>
        <taxon>Bacilli</taxon>
        <taxon>Bacillales</taxon>
        <taxon>Bacillaceae</taxon>
        <taxon>Robertmurraya</taxon>
    </lineage>
</organism>